<dbReference type="InterPro" id="IPR036779">
    <property type="entry name" value="LysM_dom_sf"/>
</dbReference>
<dbReference type="Proteomes" id="UP000306102">
    <property type="component" value="Unassembled WGS sequence"/>
</dbReference>
<evidence type="ECO:0000313" key="2">
    <source>
        <dbReference type="EMBL" id="THG02546.1"/>
    </source>
</evidence>
<gene>
    <name evidence="2" type="ORF">TEA_009106</name>
</gene>
<dbReference type="Gene3D" id="3.10.350.10">
    <property type="entry name" value="LysM domain"/>
    <property type="match status" value="1"/>
</dbReference>
<comment type="caution">
    <text evidence="2">The sequence shown here is derived from an EMBL/GenBank/DDBJ whole genome shotgun (WGS) entry which is preliminary data.</text>
</comment>
<evidence type="ECO:0008006" key="4">
    <source>
        <dbReference type="Google" id="ProtNLM"/>
    </source>
</evidence>
<dbReference type="EMBL" id="SDRB02011164">
    <property type="protein sequence ID" value="THG02546.1"/>
    <property type="molecule type" value="Genomic_DNA"/>
</dbReference>
<feature type="signal peptide" evidence="1">
    <location>
        <begin position="1"/>
        <end position="29"/>
    </location>
</feature>
<feature type="chain" id="PRO_5020698197" description="LysM domain-containing protein" evidence="1">
    <location>
        <begin position="30"/>
        <end position="128"/>
    </location>
</feature>
<keyword evidence="1" id="KW-0732">Signal</keyword>
<dbReference type="AlphaFoldDB" id="A0A4S4DKK0"/>
<organism evidence="2 3">
    <name type="scientific">Camellia sinensis var. sinensis</name>
    <name type="common">China tea</name>
    <dbReference type="NCBI Taxonomy" id="542762"/>
    <lineage>
        <taxon>Eukaryota</taxon>
        <taxon>Viridiplantae</taxon>
        <taxon>Streptophyta</taxon>
        <taxon>Embryophyta</taxon>
        <taxon>Tracheophyta</taxon>
        <taxon>Spermatophyta</taxon>
        <taxon>Magnoliopsida</taxon>
        <taxon>eudicotyledons</taxon>
        <taxon>Gunneridae</taxon>
        <taxon>Pentapetalae</taxon>
        <taxon>asterids</taxon>
        <taxon>Ericales</taxon>
        <taxon>Theaceae</taxon>
        <taxon>Camellia</taxon>
    </lineage>
</organism>
<proteinExistence type="predicted"/>
<accession>A0A4S4DKK0</accession>
<evidence type="ECO:0000313" key="3">
    <source>
        <dbReference type="Proteomes" id="UP000306102"/>
    </source>
</evidence>
<keyword evidence="3" id="KW-1185">Reference proteome</keyword>
<evidence type="ECO:0000256" key="1">
    <source>
        <dbReference type="SAM" id="SignalP"/>
    </source>
</evidence>
<name>A0A4S4DKK0_CAMSN</name>
<protein>
    <recommendedName>
        <fullName evidence="4">LysM domain-containing protein</fullName>
    </recommendedName>
</protein>
<sequence length="128" mass="14819">MVKANKTTTFLFNLLLAISIFLMISVAESRIFGFGFGQQAAPNCDTVYGVEIGDTCFSVTQKFNLTTEFFNEINPNLVCDKEYEEISEEPEQAALKKVNSKKLKKLKIKKHWLIHNRRLSLRRRKFHC</sequence>
<reference evidence="2 3" key="1">
    <citation type="journal article" date="2018" name="Proc. Natl. Acad. Sci. U.S.A.">
        <title>Draft genome sequence of Camellia sinensis var. sinensis provides insights into the evolution of the tea genome and tea quality.</title>
        <authorList>
            <person name="Wei C."/>
            <person name="Yang H."/>
            <person name="Wang S."/>
            <person name="Zhao J."/>
            <person name="Liu C."/>
            <person name="Gao L."/>
            <person name="Xia E."/>
            <person name="Lu Y."/>
            <person name="Tai Y."/>
            <person name="She G."/>
            <person name="Sun J."/>
            <person name="Cao H."/>
            <person name="Tong W."/>
            <person name="Gao Q."/>
            <person name="Li Y."/>
            <person name="Deng W."/>
            <person name="Jiang X."/>
            <person name="Wang W."/>
            <person name="Chen Q."/>
            <person name="Zhang S."/>
            <person name="Li H."/>
            <person name="Wu J."/>
            <person name="Wang P."/>
            <person name="Li P."/>
            <person name="Shi C."/>
            <person name="Zheng F."/>
            <person name="Jian J."/>
            <person name="Huang B."/>
            <person name="Shan D."/>
            <person name="Shi M."/>
            <person name="Fang C."/>
            <person name="Yue Y."/>
            <person name="Li F."/>
            <person name="Li D."/>
            <person name="Wei S."/>
            <person name="Han B."/>
            <person name="Jiang C."/>
            <person name="Yin Y."/>
            <person name="Xia T."/>
            <person name="Zhang Z."/>
            <person name="Bennetzen J.L."/>
            <person name="Zhao S."/>
            <person name="Wan X."/>
        </authorList>
    </citation>
    <scope>NUCLEOTIDE SEQUENCE [LARGE SCALE GENOMIC DNA]</scope>
    <source>
        <strain evidence="3">cv. Shuchazao</strain>
        <tissue evidence="2">Leaf</tissue>
    </source>
</reference>